<evidence type="ECO:0000256" key="1">
    <source>
        <dbReference type="ARBA" id="ARBA00004141"/>
    </source>
</evidence>
<dbReference type="EMBL" id="SLXE01000001">
    <property type="protein sequence ID" value="TCP10344.1"/>
    <property type="molecule type" value="Genomic_DNA"/>
</dbReference>
<dbReference type="PANTHER" id="PTHR22911:SF6">
    <property type="entry name" value="SOLUTE CARRIER FAMILY 35 MEMBER G1"/>
    <property type="match status" value="1"/>
</dbReference>
<gene>
    <name evidence="7" type="ORF">EV680_1019</name>
    <name evidence="8" type="ORF">LVJ78_09255</name>
</gene>
<evidence type="ECO:0000313" key="7">
    <source>
        <dbReference type="EMBL" id="TCP10344.1"/>
    </source>
</evidence>
<feature type="transmembrane region" description="Helical" evidence="5">
    <location>
        <begin position="76"/>
        <end position="94"/>
    </location>
</feature>
<organism evidence="8 10">
    <name type="scientific">Uruburuella suis</name>
    <dbReference type="NCBI Taxonomy" id="252130"/>
    <lineage>
        <taxon>Bacteria</taxon>
        <taxon>Pseudomonadati</taxon>
        <taxon>Pseudomonadota</taxon>
        <taxon>Betaproteobacteria</taxon>
        <taxon>Neisseriales</taxon>
        <taxon>Neisseriaceae</taxon>
        <taxon>Uruburuella</taxon>
    </lineage>
</organism>
<dbReference type="InterPro" id="IPR000620">
    <property type="entry name" value="EamA_dom"/>
</dbReference>
<dbReference type="Gene3D" id="1.10.3730.20">
    <property type="match status" value="1"/>
</dbReference>
<feature type="transmembrane region" description="Helical" evidence="5">
    <location>
        <begin position="268"/>
        <end position="286"/>
    </location>
</feature>
<feature type="transmembrane region" description="Helical" evidence="5">
    <location>
        <begin position="12"/>
        <end position="30"/>
    </location>
</feature>
<proteinExistence type="predicted"/>
<feature type="transmembrane region" description="Helical" evidence="5">
    <location>
        <begin position="100"/>
        <end position="118"/>
    </location>
</feature>
<dbReference type="InterPro" id="IPR037185">
    <property type="entry name" value="EmrE-like"/>
</dbReference>
<name>A0AAE9GW25_9NEIS</name>
<feature type="transmembrane region" description="Helical" evidence="5">
    <location>
        <begin position="182"/>
        <end position="201"/>
    </location>
</feature>
<feature type="domain" description="EamA" evidence="6">
    <location>
        <begin position="12"/>
        <end position="143"/>
    </location>
</feature>
<feature type="transmembrane region" description="Helical" evidence="5">
    <location>
        <begin position="153"/>
        <end position="170"/>
    </location>
</feature>
<comment type="subcellular location">
    <subcellularLocation>
        <location evidence="1">Membrane</location>
        <topology evidence="1">Multi-pass membrane protein</topology>
    </subcellularLocation>
</comment>
<keyword evidence="3 5" id="KW-1133">Transmembrane helix</keyword>
<protein>
    <submittedName>
        <fullName evidence="8">DMT family transporter</fullName>
    </submittedName>
    <submittedName>
        <fullName evidence="7">Drug/metabolite transporter (DMT)-like permease</fullName>
    </submittedName>
</protein>
<dbReference type="GO" id="GO:0016020">
    <property type="term" value="C:membrane"/>
    <property type="evidence" value="ECO:0007669"/>
    <property type="project" value="UniProtKB-SubCell"/>
</dbReference>
<evidence type="ECO:0000256" key="2">
    <source>
        <dbReference type="ARBA" id="ARBA00022692"/>
    </source>
</evidence>
<dbReference type="Pfam" id="PF00892">
    <property type="entry name" value="EamA"/>
    <property type="match status" value="2"/>
</dbReference>
<feature type="transmembrane region" description="Helical" evidence="5">
    <location>
        <begin position="243"/>
        <end position="262"/>
    </location>
</feature>
<reference evidence="8" key="3">
    <citation type="journal article" date="2022" name="Res Sq">
        <title>Evolution of multicellular longitudinally dividing oral cavity symbionts (Neisseriaceae).</title>
        <authorList>
            <person name="Nyongesa S."/>
            <person name="Weber P."/>
            <person name="Bernet E."/>
            <person name="Pullido F."/>
            <person name="Nieckarz M."/>
            <person name="Delaby M."/>
            <person name="Nieves C."/>
            <person name="Viehboeck T."/>
            <person name="Krause N."/>
            <person name="Rivera-Millot A."/>
            <person name="Nakamura A."/>
            <person name="Vischer N."/>
            <person name="VanNieuwenhze M."/>
            <person name="Brun Y."/>
            <person name="Cava F."/>
            <person name="Bulgheresi S."/>
            <person name="Veyrier F."/>
        </authorList>
    </citation>
    <scope>NUCLEOTIDE SEQUENCE</scope>
    <source>
        <strain evidence="8">1258/02</strain>
    </source>
</reference>
<evidence type="ECO:0000313" key="10">
    <source>
        <dbReference type="Proteomes" id="UP000829756"/>
    </source>
</evidence>
<evidence type="ECO:0000256" key="3">
    <source>
        <dbReference type="ARBA" id="ARBA00022989"/>
    </source>
</evidence>
<keyword evidence="9" id="KW-1185">Reference proteome</keyword>
<dbReference type="AlphaFoldDB" id="A0AAE9GW25"/>
<dbReference type="EMBL" id="CP091507">
    <property type="protein sequence ID" value="UOO78878.1"/>
    <property type="molecule type" value="Genomic_DNA"/>
</dbReference>
<dbReference type="KEGG" id="usu:LVJ78_09255"/>
<accession>A0AAE9GW25</accession>
<dbReference type="RefSeq" id="WP_132951925.1">
    <property type="nucleotide sequence ID" value="NZ_CP091507.1"/>
</dbReference>
<evidence type="ECO:0000256" key="5">
    <source>
        <dbReference type="SAM" id="Phobius"/>
    </source>
</evidence>
<reference evidence="7 9" key="1">
    <citation type="submission" date="2019-03" db="EMBL/GenBank/DDBJ databases">
        <title>Genomic Encyclopedia of Type Strains, Phase IV (KMG-IV): sequencing the most valuable type-strain genomes for metagenomic binning, comparative biology and taxonomic classification.</title>
        <authorList>
            <person name="Goeker M."/>
        </authorList>
    </citation>
    <scope>NUCLEOTIDE SEQUENCE [LARGE SCALE GENOMIC DNA]</scope>
    <source>
        <strain evidence="7 9">DSM 17474</strain>
    </source>
</reference>
<dbReference type="PANTHER" id="PTHR22911">
    <property type="entry name" value="ACYL-MALONYL CONDENSING ENZYME-RELATED"/>
    <property type="match status" value="1"/>
</dbReference>
<dbReference type="Proteomes" id="UP000829756">
    <property type="component" value="Chromosome"/>
</dbReference>
<feature type="domain" description="EamA" evidence="6">
    <location>
        <begin position="154"/>
        <end position="282"/>
    </location>
</feature>
<dbReference type="Proteomes" id="UP000294721">
    <property type="component" value="Unassembled WGS sequence"/>
</dbReference>
<keyword evidence="4 5" id="KW-0472">Membrane</keyword>
<dbReference type="SUPFAM" id="SSF103481">
    <property type="entry name" value="Multidrug resistance efflux transporter EmrE"/>
    <property type="match status" value="2"/>
</dbReference>
<sequence>MQNHLSKKDPLGSGWMIIAALAFTLMNIWVKEAGNRFELGSGELVFWRMSFAALVLGMLAKAQGKTFFTPHWRAHLSRSVSGTLGMFCIFYAVVHLPLATGVTLSYTSSIFLALLSIIVLREKLSGYKQIMLVLGFAGVVVLLRPSVGGGQEWPALVGLLGGFFAGWAYMQVRELSLMGEPGWRVVFYLSLVGMAMSALWATATGWHSLSWQAAPYLFGIGASALVAQLCLTRAYKVGDKLTVAALSYLTVVFSTFAGMWLWGDSIGWQEMLGMGMIIASGMLSGVHPQQWLHYFKTKH</sequence>
<evidence type="ECO:0000259" key="6">
    <source>
        <dbReference type="Pfam" id="PF00892"/>
    </source>
</evidence>
<evidence type="ECO:0000256" key="4">
    <source>
        <dbReference type="ARBA" id="ARBA00023136"/>
    </source>
</evidence>
<reference evidence="8" key="2">
    <citation type="submission" date="2021-12" db="EMBL/GenBank/DDBJ databases">
        <authorList>
            <person name="Veyrier F.J."/>
        </authorList>
    </citation>
    <scope>NUCLEOTIDE SEQUENCE</scope>
    <source>
        <strain evidence="8">1258/02</strain>
    </source>
</reference>
<feature type="transmembrane region" description="Helical" evidence="5">
    <location>
        <begin position="213"/>
        <end position="231"/>
    </location>
</feature>
<feature type="transmembrane region" description="Helical" evidence="5">
    <location>
        <begin position="45"/>
        <end position="64"/>
    </location>
</feature>
<keyword evidence="2 5" id="KW-0812">Transmembrane</keyword>
<feature type="transmembrane region" description="Helical" evidence="5">
    <location>
        <begin position="130"/>
        <end position="147"/>
    </location>
</feature>
<evidence type="ECO:0000313" key="8">
    <source>
        <dbReference type="EMBL" id="UOO78878.1"/>
    </source>
</evidence>
<evidence type="ECO:0000313" key="9">
    <source>
        <dbReference type="Proteomes" id="UP000294721"/>
    </source>
</evidence>